<proteinExistence type="predicted"/>
<dbReference type="AlphaFoldDB" id="A0A0F9NFL4"/>
<protein>
    <submittedName>
        <fullName evidence="1">Uncharacterized protein</fullName>
    </submittedName>
</protein>
<gene>
    <name evidence="1" type="ORF">LCGC14_1342490</name>
</gene>
<evidence type="ECO:0000313" key="1">
    <source>
        <dbReference type="EMBL" id="KKM80177.1"/>
    </source>
</evidence>
<organism evidence="1">
    <name type="scientific">marine sediment metagenome</name>
    <dbReference type="NCBI Taxonomy" id="412755"/>
    <lineage>
        <taxon>unclassified sequences</taxon>
        <taxon>metagenomes</taxon>
        <taxon>ecological metagenomes</taxon>
    </lineage>
</organism>
<sequence>MTNFKRGDQIVYIPTHANGDKNHQDSEHGFVDRAGVSAIFCRYWSQAYGTLRTRANAEATDIKNLVLSPGFVPQEVVDAWLTILDWETRHIG</sequence>
<accession>A0A0F9NFL4</accession>
<comment type="caution">
    <text evidence="1">The sequence shown here is derived from an EMBL/GenBank/DDBJ whole genome shotgun (WGS) entry which is preliminary data.</text>
</comment>
<name>A0A0F9NFL4_9ZZZZ</name>
<dbReference type="EMBL" id="LAZR01008222">
    <property type="protein sequence ID" value="KKM80177.1"/>
    <property type="molecule type" value="Genomic_DNA"/>
</dbReference>
<reference evidence="1" key="1">
    <citation type="journal article" date="2015" name="Nature">
        <title>Complex archaea that bridge the gap between prokaryotes and eukaryotes.</title>
        <authorList>
            <person name="Spang A."/>
            <person name="Saw J.H."/>
            <person name="Jorgensen S.L."/>
            <person name="Zaremba-Niedzwiedzka K."/>
            <person name="Martijn J."/>
            <person name="Lind A.E."/>
            <person name="van Eijk R."/>
            <person name="Schleper C."/>
            <person name="Guy L."/>
            <person name="Ettema T.J."/>
        </authorList>
    </citation>
    <scope>NUCLEOTIDE SEQUENCE</scope>
</reference>